<organism evidence="8">
    <name type="scientific">marine metagenome</name>
    <dbReference type="NCBI Taxonomy" id="408172"/>
    <lineage>
        <taxon>unclassified sequences</taxon>
        <taxon>metagenomes</taxon>
        <taxon>ecological metagenomes</taxon>
    </lineage>
</organism>
<keyword evidence="6" id="KW-0961">Cell wall biogenesis/degradation</keyword>
<evidence type="ECO:0000256" key="7">
    <source>
        <dbReference type="SAM" id="Phobius"/>
    </source>
</evidence>
<keyword evidence="4 7" id="KW-0472">Membrane</keyword>
<reference evidence="8" key="1">
    <citation type="submission" date="2018-05" db="EMBL/GenBank/DDBJ databases">
        <authorList>
            <person name="Lanie J.A."/>
            <person name="Ng W.-L."/>
            <person name="Kazmierczak K.M."/>
            <person name="Andrzejewski T.M."/>
            <person name="Davidsen T.M."/>
            <person name="Wayne K.J."/>
            <person name="Tettelin H."/>
            <person name="Glass J.I."/>
            <person name="Rusch D."/>
            <person name="Podicherti R."/>
            <person name="Tsui H.-C.T."/>
            <person name="Winkler M.E."/>
        </authorList>
    </citation>
    <scope>NUCLEOTIDE SEQUENCE</scope>
</reference>
<keyword evidence="2 7" id="KW-0812">Transmembrane</keyword>
<dbReference type="PANTHER" id="PTHR30518:SF2">
    <property type="entry name" value="ENDOLYTIC MUREIN TRANSGLYCOSYLASE"/>
    <property type="match status" value="1"/>
</dbReference>
<dbReference type="Gene3D" id="3.30.1490.480">
    <property type="entry name" value="Endolytic murein transglycosylase"/>
    <property type="match status" value="1"/>
</dbReference>
<dbReference type="HAMAP" id="MF_02065">
    <property type="entry name" value="MltG"/>
    <property type="match status" value="1"/>
</dbReference>
<keyword evidence="1" id="KW-1003">Cell membrane</keyword>
<gene>
    <name evidence="8" type="ORF">METZ01_LOCUS61216</name>
</gene>
<feature type="transmembrane region" description="Helical" evidence="7">
    <location>
        <begin position="28"/>
        <end position="49"/>
    </location>
</feature>
<dbReference type="Gene3D" id="3.30.160.60">
    <property type="entry name" value="Classic Zinc Finger"/>
    <property type="match status" value="1"/>
</dbReference>
<dbReference type="Pfam" id="PF02618">
    <property type="entry name" value="YceG"/>
    <property type="match status" value="1"/>
</dbReference>
<proteinExistence type="inferred from homology"/>
<protein>
    <recommendedName>
        <fullName evidence="9">Endolytic transglycosylase MltG</fullName>
    </recommendedName>
</protein>
<evidence type="ECO:0000256" key="4">
    <source>
        <dbReference type="ARBA" id="ARBA00023136"/>
    </source>
</evidence>
<dbReference type="EMBL" id="UINC01003678">
    <property type="protein sequence ID" value="SVA08362.1"/>
    <property type="molecule type" value="Genomic_DNA"/>
</dbReference>
<evidence type="ECO:0000256" key="1">
    <source>
        <dbReference type="ARBA" id="ARBA00022475"/>
    </source>
</evidence>
<feature type="non-terminal residue" evidence="8">
    <location>
        <position position="1"/>
    </location>
</feature>
<name>A0A381SWI9_9ZZZZ</name>
<evidence type="ECO:0000313" key="8">
    <source>
        <dbReference type="EMBL" id="SVA08362.1"/>
    </source>
</evidence>
<dbReference type="AlphaFoldDB" id="A0A381SWI9"/>
<evidence type="ECO:0000256" key="5">
    <source>
        <dbReference type="ARBA" id="ARBA00023239"/>
    </source>
</evidence>
<evidence type="ECO:0008006" key="9">
    <source>
        <dbReference type="Google" id="ProtNLM"/>
    </source>
</evidence>
<sequence length="356" mass="39840">VLAWSTKQTIGQNPHMKLFLPQAKRTLFTLRVLIFASGFVIAGVFYFCLRYLNAPINRLQPGTVFEVESGNALSQVANKLADRGVLLYPELFVTLARLRGVANSIQGGEYELHSGITPVQLLDKMVRGDNVQYRITLVEGWTFNQVLDEFKSSEKLTLKLLNTDRAEIASALGLENSNPEGMLFPDTYFYSKGTTDLELLRTANMRLREILSSAWSSRLGVLPYENAYQALTMASIIEKESALGSERGHIAGVFVRRLEQRMRLQSDPTVIYGIGESFNGDLRRADLRMENPYNTYSINGLPPTPIALAGLESIMASLNPLQSDYLYFVGKGDGSHHFSSTLEEHNVAVTRYQKTR</sequence>
<dbReference type="GO" id="GO:0016829">
    <property type="term" value="F:lyase activity"/>
    <property type="evidence" value="ECO:0007669"/>
    <property type="project" value="UniProtKB-KW"/>
</dbReference>
<dbReference type="PANTHER" id="PTHR30518">
    <property type="entry name" value="ENDOLYTIC MUREIN TRANSGLYCOSYLASE"/>
    <property type="match status" value="1"/>
</dbReference>
<evidence type="ECO:0000256" key="3">
    <source>
        <dbReference type="ARBA" id="ARBA00022989"/>
    </source>
</evidence>
<keyword evidence="5" id="KW-0456">Lyase</keyword>
<evidence type="ECO:0000256" key="6">
    <source>
        <dbReference type="ARBA" id="ARBA00023316"/>
    </source>
</evidence>
<accession>A0A381SWI9</accession>
<dbReference type="InterPro" id="IPR003770">
    <property type="entry name" value="MLTG-like"/>
</dbReference>
<evidence type="ECO:0000256" key="2">
    <source>
        <dbReference type="ARBA" id="ARBA00022692"/>
    </source>
</evidence>
<dbReference type="GO" id="GO:0071555">
    <property type="term" value="P:cell wall organization"/>
    <property type="evidence" value="ECO:0007669"/>
    <property type="project" value="UniProtKB-KW"/>
</dbReference>
<dbReference type="NCBIfam" id="TIGR00247">
    <property type="entry name" value="endolytic transglycosylase MltG"/>
    <property type="match status" value="1"/>
</dbReference>
<keyword evidence="3 7" id="KW-1133">Transmembrane helix</keyword>
<dbReference type="CDD" id="cd08010">
    <property type="entry name" value="MltG_like"/>
    <property type="match status" value="1"/>
</dbReference>